<accession>A0A9W6UE54</accession>
<keyword evidence="3" id="KW-1185">Reference proteome</keyword>
<reference evidence="2" key="1">
    <citation type="journal article" date="2014" name="Int. J. Syst. Evol. Microbiol.">
        <title>Complete genome sequence of Corynebacterium casei LMG S-19264T (=DSM 44701T), isolated from a smear-ripened cheese.</title>
        <authorList>
            <consortium name="US DOE Joint Genome Institute (JGI-PGF)"/>
            <person name="Walter F."/>
            <person name="Albersmeier A."/>
            <person name="Kalinowski J."/>
            <person name="Ruckert C."/>
        </authorList>
    </citation>
    <scope>NUCLEOTIDE SEQUENCE</scope>
    <source>
        <strain evidence="2">VKM Ac-1069</strain>
    </source>
</reference>
<organism evidence="2 3">
    <name type="scientific">Pseudonocardia halophobica</name>
    <dbReference type="NCBI Taxonomy" id="29401"/>
    <lineage>
        <taxon>Bacteria</taxon>
        <taxon>Bacillati</taxon>
        <taxon>Actinomycetota</taxon>
        <taxon>Actinomycetes</taxon>
        <taxon>Pseudonocardiales</taxon>
        <taxon>Pseudonocardiaceae</taxon>
        <taxon>Pseudonocardia</taxon>
    </lineage>
</organism>
<sequence length="248" mass="27263">MAQRRSPQHRLDLLGAGLDVPTTGPPQDPDDLRPGQPGRPVRIQGPLQQFQRVRIGQLELPRRKRVQGAGEVLAQRRPQPLQMPGPIPDQRLTGPRDHLQPLHLRAVPGDRTVVVPVEAHDLGQHVRVPGIGLRPRGGVPLPITRHRHRVDREHLVAGRDQRGDPRAAVGLDPDHHRPGRGHPGLRVDRVVIEVLGEQLVQPGHPGHALGQPGPAQPFPGLVEDLHIVVVLGPVIAHEQRHHCLSRPP</sequence>
<dbReference type="Proteomes" id="UP001143463">
    <property type="component" value="Unassembled WGS sequence"/>
</dbReference>
<proteinExistence type="predicted"/>
<evidence type="ECO:0000256" key="1">
    <source>
        <dbReference type="SAM" id="MobiDB-lite"/>
    </source>
</evidence>
<feature type="region of interest" description="Disordered" evidence="1">
    <location>
        <begin position="161"/>
        <end position="184"/>
    </location>
</feature>
<gene>
    <name evidence="2" type="ORF">GCM10017577_69990</name>
</gene>
<comment type="caution">
    <text evidence="2">The sequence shown here is derived from an EMBL/GenBank/DDBJ whole genome shotgun (WGS) entry which is preliminary data.</text>
</comment>
<protein>
    <submittedName>
        <fullName evidence="2">Uncharacterized protein</fullName>
    </submittedName>
</protein>
<feature type="region of interest" description="Disordered" evidence="1">
    <location>
        <begin position="1"/>
        <end position="50"/>
    </location>
</feature>
<evidence type="ECO:0000313" key="2">
    <source>
        <dbReference type="EMBL" id="GLL15845.1"/>
    </source>
</evidence>
<reference evidence="2" key="2">
    <citation type="submission" date="2023-01" db="EMBL/GenBank/DDBJ databases">
        <authorList>
            <person name="Sun Q."/>
            <person name="Evtushenko L."/>
        </authorList>
    </citation>
    <scope>NUCLEOTIDE SEQUENCE</scope>
    <source>
        <strain evidence="2">VKM Ac-1069</strain>
    </source>
</reference>
<name>A0A9W6UE54_9PSEU</name>
<dbReference type="AlphaFoldDB" id="A0A9W6UE54"/>
<dbReference type="EMBL" id="BSFQ01000057">
    <property type="protein sequence ID" value="GLL15845.1"/>
    <property type="molecule type" value="Genomic_DNA"/>
</dbReference>
<evidence type="ECO:0000313" key="3">
    <source>
        <dbReference type="Proteomes" id="UP001143463"/>
    </source>
</evidence>